<keyword evidence="1" id="KW-1133">Transmembrane helix</keyword>
<gene>
    <name evidence="3" type="ORF">BDW42DRAFT_189532</name>
</gene>
<reference evidence="4" key="1">
    <citation type="submission" date="2017-12" db="EMBL/GenBank/DDBJ databases">
        <authorList>
            <consortium name="DOE Joint Genome Institute"/>
            <person name="Mondo S.J."/>
            <person name="Kjaerbolling I."/>
            <person name="Vesth T.C."/>
            <person name="Frisvad J.C."/>
            <person name="Nybo J.L."/>
            <person name="Theobald S."/>
            <person name="Kuo A."/>
            <person name="Bowyer P."/>
            <person name="Matsuda Y."/>
            <person name="Lyhne E.K."/>
            <person name="Kogle M.E."/>
            <person name="Clum A."/>
            <person name="Lipzen A."/>
            <person name="Salamov A."/>
            <person name="Ngan C.Y."/>
            <person name="Daum C."/>
            <person name="Chiniquy J."/>
            <person name="Barry K."/>
            <person name="LaButti K."/>
            <person name="Haridas S."/>
            <person name="Simmons B.A."/>
            <person name="Magnuson J.K."/>
            <person name="Mortensen U.H."/>
            <person name="Larsen T.O."/>
            <person name="Grigoriev I.V."/>
            <person name="Baker S.E."/>
            <person name="Andersen M.R."/>
            <person name="Nordberg H.P."/>
            <person name="Cantor M.N."/>
            <person name="Hua S.X."/>
        </authorList>
    </citation>
    <scope>NUCLEOTIDE SEQUENCE [LARGE SCALE GENOMIC DNA]</scope>
    <source>
        <strain evidence="4">IBT 19404</strain>
    </source>
</reference>
<keyword evidence="4" id="KW-1185">Reference proteome</keyword>
<dbReference type="Proteomes" id="UP000235023">
    <property type="component" value="Unassembled WGS sequence"/>
</dbReference>
<keyword evidence="1" id="KW-0472">Membrane</keyword>
<name>A0A2J5HDY9_9EURO</name>
<evidence type="ECO:0000313" key="3">
    <source>
        <dbReference type="EMBL" id="PLN74941.1"/>
    </source>
</evidence>
<dbReference type="PANTHER" id="PTHR40622">
    <property type="match status" value="1"/>
</dbReference>
<evidence type="ECO:0000256" key="1">
    <source>
        <dbReference type="SAM" id="Phobius"/>
    </source>
</evidence>
<dbReference type="PANTHER" id="PTHR40622:SF1">
    <property type="match status" value="1"/>
</dbReference>
<dbReference type="EMBL" id="KZ559672">
    <property type="protein sequence ID" value="PLN74941.1"/>
    <property type="molecule type" value="Genomic_DNA"/>
</dbReference>
<dbReference type="AlphaFoldDB" id="A0A2J5HDY9"/>
<protein>
    <submittedName>
        <fullName evidence="3">Uncharacterized protein</fullName>
    </submittedName>
</protein>
<organism evidence="3 4">
    <name type="scientific">Aspergillus taichungensis</name>
    <dbReference type="NCBI Taxonomy" id="482145"/>
    <lineage>
        <taxon>Eukaryota</taxon>
        <taxon>Fungi</taxon>
        <taxon>Dikarya</taxon>
        <taxon>Ascomycota</taxon>
        <taxon>Pezizomycotina</taxon>
        <taxon>Eurotiomycetes</taxon>
        <taxon>Eurotiomycetidae</taxon>
        <taxon>Eurotiales</taxon>
        <taxon>Aspergillaceae</taxon>
        <taxon>Aspergillus</taxon>
        <taxon>Aspergillus subgen. Circumdati</taxon>
    </lineage>
</organism>
<keyword evidence="2" id="KW-0732">Signal</keyword>
<evidence type="ECO:0000313" key="4">
    <source>
        <dbReference type="Proteomes" id="UP000235023"/>
    </source>
</evidence>
<feature type="chain" id="PRO_5014410170" evidence="2">
    <location>
        <begin position="21"/>
        <end position="304"/>
    </location>
</feature>
<sequence>MRVISLTCALYLSSCAAAAALPYLGPGSNGAQISTRKHEIMLPCAECAFADRGCSRSDQTSTSYLTLKFTTHDDTLFANDQPIFPPPIPMQFHATQYQGADHRYFQHKDVQVAYALEAHPVSPRPGAPLGDIFHLKMSFLDLHGRPATDDLVRIVLLQTATNGLVVNDIQHDRNTKIAFPAPKKAPMSLADILSKMYFKTSDNPSDKLATEAVDEYPRSSNVLYEHFARIPHPVLLQALLAVFCAILACLAALVIERICLSVRRRFTRRRGLPHPIPVLTVEGEIFREQELFSEKKRVEVDLTT</sequence>
<dbReference type="OrthoDB" id="4367799at2759"/>
<feature type="signal peptide" evidence="2">
    <location>
        <begin position="1"/>
        <end position="20"/>
    </location>
</feature>
<feature type="transmembrane region" description="Helical" evidence="1">
    <location>
        <begin position="234"/>
        <end position="260"/>
    </location>
</feature>
<accession>A0A2J5HDY9</accession>
<proteinExistence type="predicted"/>
<evidence type="ECO:0000256" key="2">
    <source>
        <dbReference type="SAM" id="SignalP"/>
    </source>
</evidence>
<keyword evidence="1" id="KW-0812">Transmembrane</keyword>